<feature type="region of interest" description="Disordered" evidence="1">
    <location>
        <begin position="1"/>
        <end position="34"/>
    </location>
</feature>
<comment type="caution">
    <text evidence="2">The sequence shown here is derived from an EMBL/GenBank/DDBJ whole genome shotgun (WGS) entry which is preliminary data.</text>
</comment>
<keyword evidence="3" id="KW-1185">Reference proteome</keyword>
<organism evidence="2 3">
    <name type="scientific">Nocardia higoensis</name>
    <dbReference type="NCBI Taxonomy" id="228599"/>
    <lineage>
        <taxon>Bacteria</taxon>
        <taxon>Bacillati</taxon>
        <taxon>Actinomycetota</taxon>
        <taxon>Actinomycetes</taxon>
        <taxon>Mycobacteriales</taxon>
        <taxon>Nocardiaceae</taxon>
        <taxon>Nocardia</taxon>
    </lineage>
</organism>
<evidence type="ECO:0000313" key="3">
    <source>
        <dbReference type="Proteomes" id="UP000707731"/>
    </source>
</evidence>
<feature type="compositionally biased region" description="Low complexity" evidence="1">
    <location>
        <begin position="1"/>
        <end position="21"/>
    </location>
</feature>
<dbReference type="InterPro" id="IPR011051">
    <property type="entry name" value="RmlC_Cupin_sf"/>
</dbReference>
<dbReference type="InterPro" id="IPR014710">
    <property type="entry name" value="RmlC-like_jellyroll"/>
</dbReference>
<dbReference type="CDD" id="cd02230">
    <property type="entry name" value="cupin_HP0902-like"/>
    <property type="match status" value="1"/>
</dbReference>
<reference evidence="2 3" key="1">
    <citation type="submission" date="2020-10" db="EMBL/GenBank/DDBJ databases">
        <title>Identification of Nocardia species via Next-generation sequencing and recognition of intraspecies genetic diversity.</title>
        <authorList>
            <person name="Li P."/>
            <person name="Li P."/>
            <person name="Lu B."/>
        </authorList>
    </citation>
    <scope>NUCLEOTIDE SEQUENCE [LARGE SCALE GENOMIC DNA]</scope>
    <source>
        <strain evidence="2 3">BJ06-0143</strain>
    </source>
</reference>
<name>A0ABS0DGM3_9NOCA</name>
<dbReference type="Proteomes" id="UP000707731">
    <property type="component" value="Unassembled WGS sequence"/>
</dbReference>
<gene>
    <name evidence="2" type="ORF">IU449_24265</name>
</gene>
<evidence type="ECO:0000256" key="1">
    <source>
        <dbReference type="SAM" id="MobiDB-lite"/>
    </source>
</evidence>
<accession>A0ABS0DGM3</accession>
<proteinExistence type="predicted"/>
<dbReference type="SUPFAM" id="SSF51182">
    <property type="entry name" value="RmlC-like cupins"/>
    <property type="match status" value="1"/>
</dbReference>
<dbReference type="RefSeq" id="WP_195004466.1">
    <property type="nucleotide sequence ID" value="NZ_JADLQN010000006.1"/>
</dbReference>
<evidence type="ECO:0000313" key="2">
    <source>
        <dbReference type="EMBL" id="MBF6357623.1"/>
    </source>
</evidence>
<protein>
    <submittedName>
        <fullName evidence="2">Cupin domain-containing protein</fullName>
    </submittedName>
</protein>
<dbReference type="EMBL" id="JADLQN010000006">
    <property type="protein sequence ID" value="MBF6357623.1"/>
    <property type="molecule type" value="Genomic_DNA"/>
</dbReference>
<sequence>MTEQTAPQTAPQTPAATGTTEFVPGDGPGPSARRLLAGPGLTLVGFSFRTGQVLDEHKAPGPILVSCVSGRIDLEITGGETPGAHRLDPGSTVYITGGDPHRLTALEDSVVHVTLHRNL</sequence>
<dbReference type="Gene3D" id="2.60.120.10">
    <property type="entry name" value="Jelly Rolls"/>
    <property type="match status" value="1"/>
</dbReference>